<comment type="caution">
    <text evidence="2">The sequence shown here is derived from an EMBL/GenBank/DDBJ whole genome shotgun (WGS) entry which is preliminary data.</text>
</comment>
<dbReference type="AlphaFoldDB" id="A0A101JMU2"/>
<accession>A0A101JMU2</accession>
<evidence type="ECO:0000313" key="3">
    <source>
        <dbReference type="Proteomes" id="UP000053937"/>
    </source>
</evidence>
<reference evidence="2 3" key="1">
    <citation type="submission" date="2015-10" db="EMBL/GenBank/DDBJ databases">
        <title>Draft Genome Sequence of Chlorobium limicola strain Frasassi Growing under Artificial Lighting in the Frasassi Cave System.</title>
        <authorList>
            <person name="Mansor M."/>
            <person name="Macalady J."/>
        </authorList>
    </citation>
    <scope>NUCLEOTIDE SEQUENCE [LARGE SCALE GENOMIC DNA]</scope>
    <source>
        <strain evidence="2 3">Frasassi</strain>
    </source>
</reference>
<organism evidence="2 3">
    <name type="scientific">Chlorobium limicola</name>
    <dbReference type="NCBI Taxonomy" id="1092"/>
    <lineage>
        <taxon>Bacteria</taxon>
        <taxon>Pseudomonadati</taxon>
        <taxon>Chlorobiota</taxon>
        <taxon>Chlorobiia</taxon>
        <taxon>Chlorobiales</taxon>
        <taxon>Chlorobiaceae</taxon>
        <taxon>Chlorobium/Pelodictyon group</taxon>
        <taxon>Chlorobium</taxon>
    </lineage>
</organism>
<sequence>MYVLRARRETAPSCFTGKKVGTRGIEKTEIRDNLQEYPRSGVREKRMKADSKVRTEKRVSVEDLAFRHFPVLTPAQEKIHEGKRADKQHRRQQDQGMKSYRVHGRWVLRQ</sequence>
<dbReference type="EMBL" id="LMBR01000119">
    <property type="protein sequence ID" value="KUL29820.1"/>
    <property type="molecule type" value="Genomic_DNA"/>
</dbReference>
<keyword evidence="3" id="KW-1185">Reference proteome</keyword>
<evidence type="ECO:0000313" key="2">
    <source>
        <dbReference type="EMBL" id="KUL29820.1"/>
    </source>
</evidence>
<feature type="compositionally biased region" description="Basic residues" evidence="1">
    <location>
        <begin position="100"/>
        <end position="110"/>
    </location>
</feature>
<proteinExistence type="predicted"/>
<feature type="region of interest" description="Disordered" evidence="1">
    <location>
        <begin position="75"/>
        <end position="110"/>
    </location>
</feature>
<evidence type="ECO:0000256" key="1">
    <source>
        <dbReference type="SAM" id="MobiDB-lite"/>
    </source>
</evidence>
<gene>
    <name evidence="2" type="ORF">ASB62_05110</name>
</gene>
<name>A0A101JMU2_CHLLI</name>
<dbReference type="Proteomes" id="UP000053937">
    <property type="component" value="Unassembled WGS sequence"/>
</dbReference>
<protein>
    <submittedName>
        <fullName evidence="2">Uncharacterized protein</fullName>
    </submittedName>
</protein>